<sequence length="99" mass="10573">MDCTGAHVRGVCTRGDQNNILTPPNVNNNLHAEDQHRGERDGLVFLTTGAGKKRQNTGCETREATGRDPSDVLQPKLSRSGGPLALSMGTSFLPSAQSR</sequence>
<evidence type="ECO:0000313" key="2">
    <source>
        <dbReference type="Proteomes" id="UP000827872"/>
    </source>
</evidence>
<dbReference type="Proteomes" id="UP000827872">
    <property type="component" value="Linkage Group LG14"/>
</dbReference>
<gene>
    <name evidence="1" type="ORF">K3G42_004232</name>
</gene>
<dbReference type="EMBL" id="CM037627">
    <property type="protein sequence ID" value="KAH7989190.1"/>
    <property type="molecule type" value="Genomic_DNA"/>
</dbReference>
<proteinExistence type="predicted"/>
<evidence type="ECO:0000313" key="1">
    <source>
        <dbReference type="EMBL" id="KAH7989190.1"/>
    </source>
</evidence>
<comment type="caution">
    <text evidence="1">The sequence shown here is derived from an EMBL/GenBank/DDBJ whole genome shotgun (WGS) entry which is preliminary data.</text>
</comment>
<name>A0ACB8E9W7_9SAUR</name>
<keyword evidence="2" id="KW-1185">Reference proteome</keyword>
<organism evidence="1 2">
    <name type="scientific">Sphaerodactylus townsendi</name>
    <dbReference type="NCBI Taxonomy" id="933632"/>
    <lineage>
        <taxon>Eukaryota</taxon>
        <taxon>Metazoa</taxon>
        <taxon>Chordata</taxon>
        <taxon>Craniata</taxon>
        <taxon>Vertebrata</taxon>
        <taxon>Euteleostomi</taxon>
        <taxon>Lepidosauria</taxon>
        <taxon>Squamata</taxon>
        <taxon>Bifurcata</taxon>
        <taxon>Gekkota</taxon>
        <taxon>Sphaerodactylidae</taxon>
        <taxon>Sphaerodactylus</taxon>
    </lineage>
</organism>
<accession>A0ACB8E9W7</accession>
<protein>
    <submittedName>
        <fullName evidence="1">Uncharacterized protein</fullName>
    </submittedName>
</protein>
<reference evidence="1" key="1">
    <citation type="submission" date="2021-08" db="EMBL/GenBank/DDBJ databases">
        <title>The first chromosome-level gecko genome reveals the dynamic sex chromosomes of Neotropical dwarf geckos (Sphaerodactylidae: Sphaerodactylus).</title>
        <authorList>
            <person name="Pinto B.J."/>
            <person name="Keating S.E."/>
            <person name="Gamble T."/>
        </authorList>
    </citation>
    <scope>NUCLEOTIDE SEQUENCE</scope>
    <source>
        <strain evidence="1">TG3544</strain>
    </source>
</reference>